<protein>
    <submittedName>
        <fullName evidence="2">Uncharacterized protein</fullName>
    </submittedName>
</protein>
<feature type="non-terminal residue" evidence="2">
    <location>
        <position position="42"/>
    </location>
</feature>
<dbReference type="EMBL" id="BKCJ011431159">
    <property type="protein sequence ID" value="GFD33064.1"/>
    <property type="molecule type" value="Genomic_DNA"/>
</dbReference>
<proteinExistence type="predicted"/>
<feature type="region of interest" description="Disordered" evidence="1">
    <location>
        <begin position="16"/>
        <end position="42"/>
    </location>
</feature>
<reference evidence="2" key="1">
    <citation type="journal article" date="2019" name="Sci. Rep.">
        <title>Draft genome of Tanacetum cinerariifolium, the natural source of mosquito coil.</title>
        <authorList>
            <person name="Yamashiro T."/>
            <person name="Shiraishi A."/>
            <person name="Satake H."/>
            <person name="Nakayama K."/>
        </authorList>
    </citation>
    <scope>NUCLEOTIDE SEQUENCE</scope>
</reference>
<comment type="caution">
    <text evidence="2">The sequence shown here is derived from an EMBL/GenBank/DDBJ whole genome shotgun (WGS) entry which is preliminary data.</text>
</comment>
<organism evidence="2">
    <name type="scientific">Tanacetum cinerariifolium</name>
    <name type="common">Dalmatian daisy</name>
    <name type="synonym">Chrysanthemum cinerariifolium</name>
    <dbReference type="NCBI Taxonomy" id="118510"/>
    <lineage>
        <taxon>Eukaryota</taxon>
        <taxon>Viridiplantae</taxon>
        <taxon>Streptophyta</taxon>
        <taxon>Embryophyta</taxon>
        <taxon>Tracheophyta</taxon>
        <taxon>Spermatophyta</taxon>
        <taxon>Magnoliopsida</taxon>
        <taxon>eudicotyledons</taxon>
        <taxon>Gunneridae</taxon>
        <taxon>Pentapetalae</taxon>
        <taxon>asterids</taxon>
        <taxon>campanulids</taxon>
        <taxon>Asterales</taxon>
        <taxon>Asteraceae</taxon>
        <taxon>Asteroideae</taxon>
        <taxon>Anthemideae</taxon>
        <taxon>Anthemidinae</taxon>
        <taxon>Tanacetum</taxon>
    </lineage>
</organism>
<gene>
    <name evidence="2" type="ORF">Tci_905033</name>
</gene>
<evidence type="ECO:0000256" key="1">
    <source>
        <dbReference type="SAM" id="MobiDB-lite"/>
    </source>
</evidence>
<dbReference type="AlphaFoldDB" id="A0A699VMP2"/>
<accession>A0A699VMP2</accession>
<feature type="compositionally biased region" description="Basic and acidic residues" evidence="1">
    <location>
        <begin position="19"/>
        <end position="42"/>
    </location>
</feature>
<sequence length="42" mass="4840">MIDALDRDTCVALMDDKEEEKKAKEAKVAGDDQIQRRQAEIY</sequence>
<evidence type="ECO:0000313" key="2">
    <source>
        <dbReference type="EMBL" id="GFD33064.1"/>
    </source>
</evidence>
<name>A0A699VMP2_TANCI</name>